<proteinExistence type="predicted"/>
<protein>
    <submittedName>
        <fullName evidence="1">Uncharacterized protein</fullName>
    </submittedName>
</protein>
<accession>A0A0E0A1H5</accession>
<reference evidence="1" key="1">
    <citation type="submission" date="2015-04" db="UniProtKB">
        <authorList>
            <consortium name="EnsemblPlants"/>
        </authorList>
    </citation>
    <scope>IDENTIFICATION</scope>
</reference>
<dbReference type="Proteomes" id="UP000026961">
    <property type="component" value="Chromosome 5"/>
</dbReference>
<dbReference type="Gramene" id="OGLUM05G23670.1">
    <property type="protein sequence ID" value="OGLUM05G23670.1"/>
    <property type="gene ID" value="OGLUM05G23670"/>
</dbReference>
<dbReference type="HOGENOM" id="CLU_2076760_0_0_1"/>
<evidence type="ECO:0000313" key="2">
    <source>
        <dbReference type="Proteomes" id="UP000026961"/>
    </source>
</evidence>
<reference evidence="1" key="2">
    <citation type="submission" date="2018-05" db="EMBL/GenBank/DDBJ databases">
        <title>OgluRS3 (Oryza glumaepatula Reference Sequence Version 3).</title>
        <authorList>
            <person name="Zhang J."/>
            <person name="Kudrna D."/>
            <person name="Lee S."/>
            <person name="Talag J."/>
            <person name="Welchert J."/>
            <person name="Wing R.A."/>
        </authorList>
    </citation>
    <scope>NUCLEOTIDE SEQUENCE [LARGE SCALE GENOMIC DNA]</scope>
</reference>
<evidence type="ECO:0000313" key="1">
    <source>
        <dbReference type="EnsemblPlants" id="OGLUM05G23670.1"/>
    </source>
</evidence>
<dbReference type="AlphaFoldDB" id="A0A0E0A1H5"/>
<keyword evidence="2" id="KW-1185">Reference proteome</keyword>
<organism evidence="1">
    <name type="scientific">Oryza glumipatula</name>
    <dbReference type="NCBI Taxonomy" id="40148"/>
    <lineage>
        <taxon>Eukaryota</taxon>
        <taxon>Viridiplantae</taxon>
        <taxon>Streptophyta</taxon>
        <taxon>Embryophyta</taxon>
        <taxon>Tracheophyta</taxon>
        <taxon>Spermatophyta</taxon>
        <taxon>Magnoliopsida</taxon>
        <taxon>Liliopsida</taxon>
        <taxon>Poales</taxon>
        <taxon>Poaceae</taxon>
        <taxon>BOP clade</taxon>
        <taxon>Oryzoideae</taxon>
        <taxon>Oryzeae</taxon>
        <taxon>Oryzinae</taxon>
        <taxon>Oryza</taxon>
    </lineage>
</organism>
<dbReference type="EnsemblPlants" id="OGLUM05G23670.1">
    <property type="protein sequence ID" value="OGLUM05G23670.1"/>
    <property type="gene ID" value="OGLUM05G23670"/>
</dbReference>
<name>A0A0E0A1H5_9ORYZ</name>
<sequence>MMRRSELISSASSCSVYRRSAILPGGGGGGGGGEAEERSFLQMNWRKLRLFREFQICYLPAFVGSFANATIAPAVCALEQKSLTGCYYQTLKIDEAGHKSLDQAVSNESSLWDFIWVL</sequence>